<dbReference type="PANTHER" id="PTHR19384:SF84">
    <property type="entry name" value="METHIONINE SYNTHASE REDUCTASE"/>
    <property type="match status" value="1"/>
</dbReference>
<keyword evidence="13" id="KW-1185">Reference proteome</keyword>
<dbReference type="PRINTS" id="PR00371">
    <property type="entry name" value="FPNCR"/>
</dbReference>
<dbReference type="InterPro" id="IPR001709">
    <property type="entry name" value="Flavoprot_Pyr_Nucl_cyt_Rdtase"/>
</dbReference>
<keyword evidence="3" id="KW-0028">Amino-acid biosynthesis</keyword>
<protein>
    <submittedName>
        <fullName evidence="12">Uncharacterized protein</fullName>
    </submittedName>
</protein>
<keyword evidence="4" id="KW-0285">Flavoprotein</keyword>
<dbReference type="Proteomes" id="UP000002630">
    <property type="component" value="Linkage Group LG33"/>
</dbReference>
<dbReference type="EMBL" id="FN649758">
    <property type="protein sequence ID" value="CBJ32514.1"/>
    <property type="molecule type" value="Genomic_DNA"/>
</dbReference>
<organism evidence="12 13">
    <name type="scientific">Ectocarpus siliculosus</name>
    <name type="common">Brown alga</name>
    <name type="synonym">Conferva siliculosa</name>
    <dbReference type="NCBI Taxonomy" id="2880"/>
    <lineage>
        <taxon>Eukaryota</taxon>
        <taxon>Sar</taxon>
        <taxon>Stramenopiles</taxon>
        <taxon>Ochrophyta</taxon>
        <taxon>PX clade</taxon>
        <taxon>Phaeophyceae</taxon>
        <taxon>Ectocarpales</taxon>
        <taxon>Ectocarpaceae</taxon>
        <taxon>Ectocarpus</taxon>
    </lineage>
</organism>
<dbReference type="Pfam" id="PF00667">
    <property type="entry name" value="FAD_binding_1"/>
    <property type="match status" value="1"/>
</dbReference>
<dbReference type="OrthoDB" id="1856718at2759"/>
<dbReference type="GO" id="GO:0030586">
    <property type="term" value="F:[methionine synthase] reductase (NADPH) activity"/>
    <property type="evidence" value="ECO:0007669"/>
    <property type="project" value="TreeGrafter"/>
</dbReference>
<evidence type="ECO:0000256" key="8">
    <source>
        <dbReference type="ARBA" id="ARBA00023002"/>
    </source>
</evidence>
<comment type="cofactor">
    <cofactor evidence="1">
        <name>FMN</name>
        <dbReference type="ChEBI" id="CHEBI:58210"/>
    </cofactor>
</comment>
<dbReference type="GO" id="GO:0050660">
    <property type="term" value="F:flavin adenine dinucleotide binding"/>
    <property type="evidence" value="ECO:0007669"/>
    <property type="project" value="TreeGrafter"/>
</dbReference>
<dbReference type="InterPro" id="IPR017938">
    <property type="entry name" value="Riboflavin_synthase-like_b-brl"/>
</dbReference>
<dbReference type="SUPFAM" id="SSF52218">
    <property type="entry name" value="Flavoproteins"/>
    <property type="match status" value="1"/>
</dbReference>
<feature type="region of interest" description="Disordered" evidence="9">
    <location>
        <begin position="196"/>
        <end position="220"/>
    </location>
</feature>
<dbReference type="GO" id="GO:0005829">
    <property type="term" value="C:cytosol"/>
    <property type="evidence" value="ECO:0007669"/>
    <property type="project" value="TreeGrafter"/>
</dbReference>
<dbReference type="InterPro" id="IPR001094">
    <property type="entry name" value="Flavdoxin-like"/>
</dbReference>
<dbReference type="PRINTS" id="PR00369">
    <property type="entry name" value="FLAVODOXIN"/>
</dbReference>
<gene>
    <name evidence="12" type="ORF">Esi_0343_0040</name>
</gene>
<dbReference type="AlphaFoldDB" id="D7FYH2"/>
<evidence type="ECO:0000256" key="4">
    <source>
        <dbReference type="ARBA" id="ARBA00022630"/>
    </source>
</evidence>
<feature type="compositionally biased region" description="Gly residues" evidence="9">
    <location>
        <begin position="456"/>
        <end position="469"/>
    </location>
</feature>
<dbReference type="InterPro" id="IPR039261">
    <property type="entry name" value="FNR_nucleotide-bd"/>
</dbReference>
<evidence type="ECO:0000256" key="6">
    <source>
        <dbReference type="ARBA" id="ARBA00022827"/>
    </source>
</evidence>
<dbReference type="Gene3D" id="3.40.50.360">
    <property type="match status" value="1"/>
</dbReference>
<evidence type="ECO:0000256" key="7">
    <source>
        <dbReference type="ARBA" id="ARBA00022857"/>
    </source>
</evidence>
<keyword evidence="8" id="KW-0560">Oxidoreductase</keyword>
<reference evidence="12 13" key="1">
    <citation type="journal article" date="2010" name="Nature">
        <title>The Ectocarpus genome and the independent evolution of multicellularity in brown algae.</title>
        <authorList>
            <person name="Cock J.M."/>
            <person name="Sterck L."/>
            <person name="Rouze P."/>
            <person name="Scornet D."/>
            <person name="Allen A.E."/>
            <person name="Amoutzias G."/>
            <person name="Anthouard V."/>
            <person name="Artiguenave F."/>
            <person name="Aury J.M."/>
            <person name="Badger J.H."/>
            <person name="Beszteri B."/>
            <person name="Billiau K."/>
            <person name="Bonnet E."/>
            <person name="Bothwell J.H."/>
            <person name="Bowler C."/>
            <person name="Boyen C."/>
            <person name="Brownlee C."/>
            <person name="Carrano C.J."/>
            <person name="Charrier B."/>
            <person name="Cho G.Y."/>
            <person name="Coelho S.M."/>
            <person name="Collen J."/>
            <person name="Corre E."/>
            <person name="Da Silva C."/>
            <person name="Delage L."/>
            <person name="Delaroque N."/>
            <person name="Dittami S.M."/>
            <person name="Doulbeau S."/>
            <person name="Elias M."/>
            <person name="Farnham G."/>
            <person name="Gachon C.M."/>
            <person name="Gschloessl B."/>
            <person name="Heesch S."/>
            <person name="Jabbari K."/>
            <person name="Jubin C."/>
            <person name="Kawai H."/>
            <person name="Kimura K."/>
            <person name="Kloareg B."/>
            <person name="Kupper F.C."/>
            <person name="Lang D."/>
            <person name="Le Bail A."/>
            <person name="Leblanc C."/>
            <person name="Lerouge P."/>
            <person name="Lohr M."/>
            <person name="Lopez P.J."/>
            <person name="Martens C."/>
            <person name="Maumus F."/>
            <person name="Michel G."/>
            <person name="Miranda-Saavedra D."/>
            <person name="Morales J."/>
            <person name="Moreau H."/>
            <person name="Motomura T."/>
            <person name="Nagasato C."/>
            <person name="Napoli C.A."/>
            <person name="Nelson D.R."/>
            <person name="Nyvall-Collen P."/>
            <person name="Peters A.F."/>
            <person name="Pommier C."/>
            <person name="Potin P."/>
            <person name="Poulain J."/>
            <person name="Quesneville H."/>
            <person name="Read B."/>
            <person name="Rensing S.A."/>
            <person name="Ritter A."/>
            <person name="Rousvoal S."/>
            <person name="Samanta M."/>
            <person name="Samson G."/>
            <person name="Schroeder D.C."/>
            <person name="Segurens B."/>
            <person name="Strittmatter M."/>
            <person name="Tonon T."/>
            <person name="Tregear J.W."/>
            <person name="Valentin K."/>
            <person name="von Dassow P."/>
            <person name="Yamagishi T."/>
            <person name="Van de Peer Y."/>
            <person name="Wincker P."/>
        </authorList>
    </citation>
    <scope>NUCLEOTIDE SEQUENCE [LARGE SCALE GENOMIC DNA]</scope>
    <source>
        <strain evidence="13">Ec32 / CCAP1310/4</strain>
    </source>
</reference>
<dbReference type="InterPro" id="IPR023173">
    <property type="entry name" value="NADPH_Cyt_P450_Rdtase_alpha"/>
</dbReference>
<feature type="domain" description="FAD-binding FR-type" evidence="11">
    <location>
        <begin position="239"/>
        <end position="520"/>
    </location>
</feature>
<dbReference type="SUPFAM" id="SSF52343">
    <property type="entry name" value="Ferredoxin reductase-like, C-terminal NADP-linked domain"/>
    <property type="match status" value="1"/>
</dbReference>
<dbReference type="Gene3D" id="1.20.990.10">
    <property type="entry name" value="NADPH-cytochrome p450 Reductase, Chain A, domain 3"/>
    <property type="match status" value="1"/>
</dbReference>
<dbReference type="GO" id="GO:0050667">
    <property type="term" value="P:homocysteine metabolic process"/>
    <property type="evidence" value="ECO:0007669"/>
    <property type="project" value="TreeGrafter"/>
</dbReference>
<evidence type="ECO:0000256" key="5">
    <source>
        <dbReference type="ARBA" id="ARBA00022643"/>
    </source>
</evidence>
<feature type="region of interest" description="Disordered" evidence="9">
    <location>
        <begin position="450"/>
        <end position="469"/>
    </location>
</feature>
<dbReference type="GO" id="GO:0010181">
    <property type="term" value="F:FMN binding"/>
    <property type="evidence" value="ECO:0007669"/>
    <property type="project" value="InterPro"/>
</dbReference>
<dbReference type="InterPro" id="IPR003097">
    <property type="entry name" value="CysJ-like_FAD-binding"/>
</dbReference>
<dbReference type="Gene3D" id="3.40.50.80">
    <property type="entry name" value="Nucleotide-binding domain of ferredoxin-NADP reductase (FNR) module"/>
    <property type="match status" value="1"/>
</dbReference>
<dbReference type="PROSITE" id="PS50902">
    <property type="entry name" value="FLAVODOXIN_LIKE"/>
    <property type="match status" value="1"/>
</dbReference>
<sequence length="643" mass="65976">MSPELKEWSALVIIVSTTGNGDAPENTERFWRFLKRRTQPKDLLQGLPFALLGLGDTNYDKFCYMGKSLDKRFRELGATPVHPPAFADEATNMEETIEPWLALLYPALTASIVGAAGGVNAAGGAGAEGAAAAAAAVPTKAAVGSPAPAAAAAAAGSEDAVKEAIKGAAAEAFQLPPDTAAATAAAGTTAKNVAGTNGGGSGNAAGADSTAKNVSGPNGAPAVSTAAAAVTVAAASPPPASVEAAAAGLADLTLSDDVINMELSLRGSGITYVPGDVIGFRCPNRAADTAYLLERLQDTLPEGAGPDVPFQHSLRSLPSPCTLRDALSTRLDLQAPLRRPVLRALAEFCGDPAERSWMELLCSKTAGAGVYASYVAAQSLTLCELLEAFPSCKPRPGALLALLPPLPPRYYSVASSQLATPDSLTVAFSVASSRLPHAPATATGDAGAAAAAASPAGGGGGAADGAGGGDGGGVVTRRGLCTNWLEGILAPFLEGSGSGEGGKSVSVPVFLKPTKEFLLPASAKWPCVLIGPGTGVSPFIGFLKHREEQHARRREEADAVCSGYWRGGYEISLEGEDDETAAYRGREGRGDMLLFFGCRNGSQDWIFRREMEGFLERGTLSKLHTAFSRDASEKVYVQKEGFL</sequence>
<dbReference type="InterPro" id="IPR008254">
    <property type="entry name" value="Flavodoxin/NO_synth"/>
</dbReference>
<dbReference type="InterPro" id="IPR029039">
    <property type="entry name" value="Flavoprotein-like_sf"/>
</dbReference>
<dbReference type="EMBL" id="FN648535">
    <property type="protein sequence ID" value="CBJ32514.1"/>
    <property type="molecule type" value="Genomic_DNA"/>
</dbReference>
<dbReference type="InterPro" id="IPR017927">
    <property type="entry name" value="FAD-bd_FR_type"/>
</dbReference>
<dbReference type="Pfam" id="PF00258">
    <property type="entry name" value="Flavodoxin_1"/>
    <property type="match status" value="1"/>
</dbReference>
<evidence type="ECO:0000256" key="1">
    <source>
        <dbReference type="ARBA" id="ARBA00001917"/>
    </source>
</evidence>
<comment type="cofactor">
    <cofactor evidence="2">
        <name>FAD</name>
        <dbReference type="ChEBI" id="CHEBI:57692"/>
    </cofactor>
</comment>
<keyword evidence="5" id="KW-0288">FMN</keyword>
<dbReference type="InParanoid" id="D7FYH2"/>
<keyword evidence="7" id="KW-0521">NADP</keyword>
<evidence type="ECO:0000259" key="10">
    <source>
        <dbReference type="PROSITE" id="PS50902"/>
    </source>
</evidence>
<accession>D7FYH2</accession>
<evidence type="ECO:0000256" key="2">
    <source>
        <dbReference type="ARBA" id="ARBA00001974"/>
    </source>
</evidence>
<dbReference type="SUPFAM" id="SSF63380">
    <property type="entry name" value="Riboflavin synthase domain-like"/>
    <property type="match status" value="1"/>
</dbReference>
<dbReference type="PANTHER" id="PTHR19384">
    <property type="entry name" value="NITRIC OXIDE SYNTHASE-RELATED"/>
    <property type="match status" value="1"/>
</dbReference>
<evidence type="ECO:0000313" key="12">
    <source>
        <dbReference type="EMBL" id="CBJ32514.1"/>
    </source>
</evidence>
<dbReference type="GO" id="GO:0009086">
    <property type="term" value="P:methionine biosynthetic process"/>
    <property type="evidence" value="ECO:0007669"/>
    <property type="project" value="TreeGrafter"/>
</dbReference>
<dbReference type="PROSITE" id="PS51384">
    <property type="entry name" value="FAD_FR"/>
    <property type="match status" value="1"/>
</dbReference>
<dbReference type="STRING" id="2880.D7FYH2"/>
<proteinExistence type="predicted"/>
<evidence type="ECO:0000256" key="9">
    <source>
        <dbReference type="SAM" id="MobiDB-lite"/>
    </source>
</evidence>
<evidence type="ECO:0000313" key="13">
    <source>
        <dbReference type="Proteomes" id="UP000002630"/>
    </source>
</evidence>
<evidence type="ECO:0000256" key="3">
    <source>
        <dbReference type="ARBA" id="ARBA00022605"/>
    </source>
</evidence>
<dbReference type="OMA" id="LFFGHQR"/>
<name>D7FYH2_ECTSI</name>
<evidence type="ECO:0000259" key="11">
    <source>
        <dbReference type="PROSITE" id="PS51384"/>
    </source>
</evidence>
<dbReference type="eggNOG" id="KOG1158">
    <property type="taxonomic scope" value="Eukaryota"/>
</dbReference>
<feature type="domain" description="Flavodoxin-like" evidence="10">
    <location>
        <begin position="1"/>
        <end position="105"/>
    </location>
</feature>
<keyword evidence="6" id="KW-0274">FAD</keyword>